<name>A0A290XCH1_9GAMM</name>
<gene>
    <name evidence="1" type="ORF">CNR27_04460</name>
</gene>
<proteinExistence type="predicted"/>
<dbReference type="AlphaFoldDB" id="A0A290XCH1"/>
<dbReference type="KEGG" id="lum:CNR27_04460"/>
<dbReference type="EMBL" id="CP023406">
    <property type="protein sequence ID" value="ATD66789.1"/>
    <property type="molecule type" value="Genomic_DNA"/>
</dbReference>
<keyword evidence="2" id="KW-1185">Reference proteome</keyword>
<dbReference type="Proteomes" id="UP000218968">
    <property type="component" value="Chromosome"/>
</dbReference>
<accession>A0A290XCH1</accession>
<organism evidence="1 2">
    <name type="scientific">Luteimonas chenhongjianii</name>
    <dbReference type="NCBI Taxonomy" id="2006110"/>
    <lineage>
        <taxon>Bacteria</taxon>
        <taxon>Pseudomonadati</taxon>
        <taxon>Pseudomonadota</taxon>
        <taxon>Gammaproteobacteria</taxon>
        <taxon>Lysobacterales</taxon>
        <taxon>Lysobacteraceae</taxon>
        <taxon>Luteimonas</taxon>
    </lineage>
</organism>
<protein>
    <submittedName>
        <fullName evidence="1">Uncharacterized protein</fullName>
    </submittedName>
</protein>
<reference evidence="2" key="1">
    <citation type="submission" date="2017-09" db="EMBL/GenBank/DDBJ databases">
        <title>Luteimonas liuhanmingii sp.nov., isolated from the intestinal contents of Tibetan Plateau Pika in Yushu, Qinghai Province, China.</title>
        <authorList>
            <person name="Gui Z."/>
        </authorList>
    </citation>
    <scope>NUCLEOTIDE SEQUENCE [LARGE SCALE GENOMIC DNA]</scope>
    <source>
        <strain evidence="2">100111</strain>
    </source>
</reference>
<evidence type="ECO:0000313" key="1">
    <source>
        <dbReference type="EMBL" id="ATD66789.1"/>
    </source>
</evidence>
<evidence type="ECO:0000313" key="2">
    <source>
        <dbReference type="Proteomes" id="UP000218968"/>
    </source>
</evidence>
<sequence length="84" mass="9535">MNISTRSVELLKTHLHLLSSDKQPLARYVSDNWPLSARLPQGVAARAELVYRFRVDSLAAAERVARELFLEVAGLARQHMRHEA</sequence>